<name>A0A927MEF1_9ACTN</name>
<evidence type="ECO:0000313" key="3">
    <source>
        <dbReference type="EMBL" id="MBE1492222.1"/>
    </source>
</evidence>
<sequence length="257" mass="26571">MDTSMKDLEQLASLDPARGREPTAMEWARSQAFVERVVAGEVTGRPARRRPVGRWLAVGGVTVAAGVVAAVAVPVLLPGTAEKAVASWSAAPSSRTGEQVLPQARACAGNEVGGSSSTVRPTDVLLAEQRGVATLLVMQKSGGTVVECLSVGEDQFASMGLTDGRTPPAPPAGRVTLETMSSTGSGDSMWSNIIGLVGPDVTGVDVRLDNGQILHASVKAGWWAAWWPGPAGGEVDRLTVVVHTSSGSTSHRPSKLM</sequence>
<keyword evidence="2" id="KW-0472">Membrane</keyword>
<evidence type="ECO:0000256" key="2">
    <source>
        <dbReference type="SAM" id="Phobius"/>
    </source>
</evidence>
<comment type="caution">
    <text evidence="3">The sequence shown here is derived from an EMBL/GenBank/DDBJ whole genome shotgun (WGS) entry which is preliminary data.</text>
</comment>
<dbReference type="AlphaFoldDB" id="A0A927MEF1"/>
<dbReference type="Proteomes" id="UP000649753">
    <property type="component" value="Unassembled WGS sequence"/>
</dbReference>
<organism evidence="3 4">
    <name type="scientific">Plantactinospora soyae</name>
    <dbReference type="NCBI Taxonomy" id="1544732"/>
    <lineage>
        <taxon>Bacteria</taxon>
        <taxon>Bacillati</taxon>
        <taxon>Actinomycetota</taxon>
        <taxon>Actinomycetes</taxon>
        <taxon>Micromonosporales</taxon>
        <taxon>Micromonosporaceae</taxon>
        <taxon>Plantactinospora</taxon>
    </lineage>
</organism>
<evidence type="ECO:0000256" key="1">
    <source>
        <dbReference type="SAM" id="MobiDB-lite"/>
    </source>
</evidence>
<dbReference type="RefSeq" id="WP_192771162.1">
    <property type="nucleotide sequence ID" value="NZ_JADBEB010000001.1"/>
</dbReference>
<dbReference type="EMBL" id="JADBEB010000001">
    <property type="protein sequence ID" value="MBE1492222.1"/>
    <property type="molecule type" value="Genomic_DNA"/>
</dbReference>
<keyword evidence="2" id="KW-0812">Transmembrane</keyword>
<proteinExistence type="predicted"/>
<keyword evidence="2" id="KW-1133">Transmembrane helix</keyword>
<keyword evidence="4" id="KW-1185">Reference proteome</keyword>
<accession>A0A927MEF1</accession>
<evidence type="ECO:0000313" key="4">
    <source>
        <dbReference type="Proteomes" id="UP000649753"/>
    </source>
</evidence>
<gene>
    <name evidence="3" type="ORF">H4W31_007860</name>
</gene>
<feature type="transmembrane region" description="Helical" evidence="2">
    <location>
        <begin position="55"/>
        <end position="77"/>
    </location>
</feature>
<reference evidence="3" key="1">
    <citation type="submission" date="2020-10" db="EMBL/GenBank/DDBJ databases">
        <title>Sequencing the genomes of 1000 actinobacteria strains.</title>
        <authorList>
            <person name="Klenk H.-P."/>
        </authorList>
    </citation>
    <scope>NUCLEOTIDE SEQUENCE</scope>
    <source>
        <strain evidence="3">DSM 46832</strain>
    </source>
</reference>
<feature type="region of interest" description="Disordered" evidence="1">
    <location>
        <begin position="1"/>
        <end position="23"/>
    </location>
</feature>
<protein>
    <submittedName>
        <fullName evidence="3">Uncharacterized protein</fullName>
    </submittedName>
</protein>